<keyword evidence="3" id="KW-0479">Metal-binding</keyword>
<dbReference type="GO" id="GO:0046872">
    <property type="term" value="F:metal ion binding"/>
    <property type="evidence" value="ECO:0007669"/>
    <property type="project" value="UniProtKB-KW"/>
</dbReference>
<evidence type="ECO:0000256" key="6">
    <source>
        <dbReference type="ARBA" id="ARBA00023049"/>
    </source>
</evidence>
<dbReference type="AlphaFoldDB" id="A0A7S2MDF5"/>
<dbReference type="PANTHER" id="PTHR15910:SF1">
    <property type="entry name" value="ARCHAEMETZINCIN-2"/>
    <property type="match status" value="1"/>
</dbReference>
<dbReference type="InterPro" id="IPR012962">
    <property type="entry name" value="Pept_M54_archaemetzincn"/>
</dbReference>
<dbReference type="EMBL" id="HBGU01044307">
    <property type="protein sequence ID" value="CAD9477079.1"/>
    <property type="molecule type" value="Transcribed_RNA"/>
</dbReference>
<name>A0A7S2MDF5_9EUKA</name>
<keyword evidence="5" id="KW-0862">Zinc</keyword>
<reference evidence="8" key="1">
    <citation type="submission" date="2021-01" db="EMBL/GenBank/DDBJ databases">
        <authorList>
            <person name="Corre E."/>
            <person name="Pelletier E."/>
            <person name="Niang G."/>
            <person name="Scheremetjew M."/>
            <person name="Finn R."/>
            <person name="Kale V."/>
            <person name="Holt S."/>
            <person name="Cochrane G."/>
            <person name="Meng A."/>
            <person name="Brown T."/>
            <person name="Cohen L."/>
        </authorList>
    </citation>
    <scope>NUCLEOTIDE SEQUENCE</scope>
    <source>
        <strain evidence="8">UTEX LB 985</strain>
    </source>
</reference>
<dbReference type="GO" id="GO:0008237">
    <property type="term" value="F:metallopeptidase activity"/>
    <property type="evidence" value="ECO:0007669"/>
    <property type="project" value="UniProtKB-KW"/>
</dbReference>
<evidence type="ECO:0000256" key="4">
    <source>
        <dbReference type="ARBA" id="ARBA00022801"/>
    </source>
</evidence>
<evidence type="ECO:0000256" key="2">
    <source>
        <dbReference type="ARBA" id="ARBA00022670"/>
    </source>
</evidence>
<feature type="compositionally biased region" description="Gly residues" evidence="7">
    <location>
        <begin position="302"/>
        <end position="311"/>
    </location>
</feature>
<keyword evidence="4" id="KW-0378">Hydrolase</keyword>
<protein>
    <submittedName>
        <fullName evidence="8">Uncharacterized protein</fullName>
    </submittedName>
</protein>
<comment type="cofactor">
    <cofactor evidence="1">
        <name>Zn(2+)</name>
        <dbReference type="ChEBI" id="CHEBI:29105"/>
    </cofactor>
</comment>
<dbReference type="PANTHER" id="PTHR15910">
    <property type="entry name" value="ARCHAEMETZINCIN"/>
    <property type="match status" value="1"/>
</dbReference>
<evidence type="ECO:0000313" key="8">
    <source>
        <dbReference type="EMBL" id="CAD9477079.1"/>
    </source>
</evidence>
<evidence type="ECO:0000256" key="3">
    <source>
        <dbReference type="ARBA" id="ARBA00022723"/>
    </source>
</evidence>
<evidence type="ECO:0000256" key="7">
    <source>
        <dbReference type="SAM" id="MobiDB-lite"/>
    </source>
</evidence>
<keyword evidence="6" id="KW-0482">Metalloprotease</keyword>
<proteinExistence type="predicted"/>
<dbReference type="GO" id="GO:0006508">
    <property type="term" value="P:proteolysis"/>
    <property type="evidence" value="ECO:0007669"/>
    <property type="project" value="UniProtKB-KW"/>
</dbReference>
<sequence length="419" mass="45046">MKRADDWRVASVPAAYGDVDDSATCRHVRVSRSGLTLDGLKRSILAAYENQYEPHEIKLFTRVYDDVPKQVRERGVLKAISYDPDWEDLDLGNTGDMGTVLLIISPLDEAEAELLVLPAAHSPPTQVVKNHAAPPAGTCAVAASSLTIVDTLANSDTALFDPLPLPAHVDDWLAQYREAPQSVTDFIGLADRVLPSAAQHSIYLQPLVLPGRSPRVEAAETRLFEGLHAFLSAFYTGVAAVRLADAVPLSIDKQRRRAHTLNSKSILWRDTVPSTSQSMPHGQLSAPHLLEALKPRPSRSGGTKGQQGGTKGKSTRPAGRVGCGLNGCGHLKEDFASPPYLCPVDLGKIAVAAGGRCDLVARYSALLAFCEMQPIGFDEFAAWLRRALAVTRATSTAAVPAATMSNLDALPKAPKRQRT</sequence>
<evidence type="ECO:0000256" key="5">
    <source>
        <dbReference type="ARBA" id="ARBA00022833"/>
    </source>
</evidence>
<organism evidence="8">
    <name type="scientific">Haptolina brevifila</name>
    <dbReference type="NCBI Taxonomy" id="156173"/>
    <lineage>
        <taxon>Eukaryota</taxon>
        <taxon>Haptista</taxon>
        <taxon>Haptophyta</taxon>
        <taxon>Prymnesiophyceae</taxon>
        <taxon>Prymnesiales</taxon>
        <taxon>Prymnesiaceae</taxon>
        <taxon>Haptolina</taxon>
    </lineage>
</organism>
<accession>A0A7S2MDF5</accession>
<evidence type="ECO:0000256" key="1">
    <source>
        <dbReference type="ARBA" id="ARBA00001947"/>
    </source>
</evidence>
<keyword evidence="2" id="KW-0645">Protease</keyword>
<gene>
    <name evidence="8" type="ORF">CBRE1094_LOCUS24124</name>
</gene>
<feature type="region of interest" description="Disordered" evidence="7">
    <location>
        <begin position="293"/>
        <end position="318"/>
    </location>
</feature>